<dbReference type="InterPro" id="IPR019972">
    <property type="entry name" value="Ribosomal_uL14_CS"/>
</dbReference>
<dbReference type="Pfam" id="PF00238">
    <property type="entry name" value="Ribosomal_L14"/>
    <property type="match status" value="1"/>
</dbReference>
<keyword evidence="6" id="KW-1185">Reference proteome</keyword>
<dbReference type="CDD" id="cd00337">
    <property type="entry name" value="Ribosomal_uL14"/>
    <property type="match status" value="1"/>
</dbReference>
<gene>
    <name evidence="5" type="ORF">R1sor_013026</name>
</gene>
<evidence type="ECO:0008006" key="7">
    <source>
        <dbReference type="Google" id="ProtNLM"/>
    </source>
</evidence>
<comment type="caution">
    <text evidence="5">The sequence shown here is derived from an EMBL/GenBank/DDBJ whole genome shotgun (WGS) entry which is preliminary data.</text>
</comment>
<dbReference type="PROSITE" id="PS00049">
    <property type="entry name" value="RIBOSOMAL_L14"/>
    <property type="match status" value="1"/>
</dbReference>
<sequence length="300" mass="32735">MSKRGRGGSSGNKFRMSLGLPVGAVVNCADNTGAKNLYVISVKGVKGRLNRLPAAAVGDMVMATVKKGKPDLRKKVMPAVIVRQRKPWRRKDGVFMYFEDNAGVIVNPKGEMKGSAITGPIGKECADLWPRIASAANAIPLRCHRFLFSSTGDYNPKSSRGGQQSVDIRDFHSQGKLFVVGPVREQHVKKMVAFDLSGSGYFSEKSSIRAHQRSRVWVRPEAYMAAKERGRSTAAYESGGIGKRQSVRDQDVSPPGIQWLQYALGHLYAGQNVPVVFPTPVSSNCIPHIVFVYSGLAVMQ</sequence>
<dbReference type="InterPro" id="IPR000218">
    <property type="entry name" value="Ribosomal_uL14"/>
</dbReference>
<proteinExistence type="inferred from homology"/>
<evidence type="ECO:0000256" key="3">
    <source>
        <dbReference type="ARBA" id="ARBA00023274"/>
    </source>
</evidence>
<dbReference type="FunFam" id="2.40.150.20:FF:000003">
    <property type="entry name" value="60S ribosomal protein L23"/>
    <property type="match status" value="1"/>
</dbReference>
<dbReference type="GO" id="GO:1990904">
    <property type="term" value="C:ribonucleoprotein complex"/>
    <property type="evidence" value="ECO:0007669"/>
    <property type="project" value="UniProtKB-KW"/>
</dbReference>
<evidence type="ECO:0000256" key="1">
    <source>
        <dbReference type="ARBA" id="ARBA00010745"/>
    </source>
</evidence>
<dbReference type="SUPFAM" id="SSF50193">
    <property type="entry name" value="Ribosomal protein L14"/>
    <property type="match status" value="1"/>
</dbReference>
<reference evidence="5 6" key="1">
    <citation type="submission" date="2024-09" db="EMBL/GenBank/DDBJ databases">
        <title>Chromosome-scale assembly of Riccia sorocarpa.</title>
        <authorList>
            <person name="Paukszto L."/>
        </authorList>
    </citation>
    <scope>NUCLEOTIDE SEQUENCE [LARGE SCALE GENOMIC DNA]</scope>
    <source>
        <strain evidence="5">LP-2024</strain>
        <tissue evidence="5">Aerial parts of the thallus</tissue>
    </source>
</reference>
<organism evidence="5 6">
    <name type="scientific">Riccia sorocarpa</name>
    <dbReference type="NCBI Taxonomy" id="122646"/>
    <lineage>
        <taxon>Eukaryota</taxon>
        <taxon>Viridiplantae</taxon>
        <taxon>Streptophyta</taxon>
        <taxon>Embryophyta</taxon>
        <taxon>Marchantiophyta</taxon>
        <taxon>Marchantiopsida</taxon>
        <taxon>Marchantiidae</taxon>
        <taxon>Marchantiales</taxon>
        <taxon>Ricciaceae</taxon>
        <taxon>Riccia</taxon>
    </lineage>
</organism>
<dbReference type="Proteomes" id="UP001633002">
    <property type="component" value="Unassembled WGS sequence"/>
</dbReference>
<name>A0ABD3H5C2_9MARC</name>
<protein>
    <recommendedName>
        <fullName evidence="7">60S ribosomal protein L23</fullName>
    </recommendedName>
</protein>
<dbReference type="InterPro" id="IPR036853">
    <property type="entry name" value="Ribosomal_uL14_sf"/>
</dbReference>
<dbReference type="SMART" id="SM01374">
    <property type="entry name" value="Ribosomal_L14"/>
    <property type="match status" value="1"/>
</dbReference>
<dbReference type="HAMAP" id="MF_01367">
    <property type="entry name" value="Ribosomal_uL14"/>
    <property type="match status" value="1"/>
</dbReference>
<keyword evidence="2 4" id="KW-0689">Ribosomal protein</keyword>
<dbReference type="EMBL" id="JBJQOH010000004">
    <property type="protein sequence ID" value="KAL3686717.1"/>
    <property type="molecule type" value="Genomic_DNA"/>
</dbReference>
<dbReference type="AlphaFoldDB" id="A0ABD3H5C2"/>
<accession>A0ABD3H5C2</accession>
<dbReference type="GO" id="GO:0005840">
    <property type="term" value="C:ribosome"/>
    <property type="evidence" value="ECO:0007669"/>
    <property type="project" value="UniProtKB-KW"/>
</dbReference>
<evidence type="ECO:0000313" key="6">
    <source>
        <dbReference type="Proteomes" id="UP001633002"/>
    </source>
</evidence>
<dbReference type="PANTHER" id="PTHR11761">
    <property type="entry name" value="50S/60S RIBOSOMAL PROTEIN L14/L23"/>
    <property type="match status" value="1"/>
</dbReference>
<keyword evidence="3 4" id="KW-0687">Ribonucleoprotein</keyword>
<evidence type="ECO:0000256" key="4">
    <source>
        <dbReference type="RuleBase" id="RU003949"/>
    </source>
</evidence>
<evidence type="ECO:0000256" key="2">
    <source>
        <dbReference type="ARBA" id="ARBA00022980"/>
    </source>
</evidence>
<dbReference type="NCBIfam" id="NF006344">
    <property type="entry name" value="PRK08571.1"/>
    <property type="match status" value="1"/>
</dbReference>
<comment type="similarity">
    <text evidence="1 4">Belongs to the universal ribosomal protein uL14 family.</text>
</comment>
<dbReference type="PANTHER" id="PTHR11761:SF8">
    <property type="entry name" value="LARGE RIBOSOMAL SUBUNIT PROTEIN UL14"/>
    <property type="match status" value="1"/>
</dbReference>
<dbReference type="Gene3D" id="2.40.150.20">
    <property type="entry name" value="Ribosomal protein L14"/>
    <property type="match status" value="1"/>
</dbReference>
<evidence type="ECO:0000313" key="5">
    <source>
        <dbReference type="EMBL" id="KAL3686717.1"/>
    </source>
</evidence>